<feature type="disulfide bond" evidence="22">
    <location>
        <begin position="582"/>
        <end position="594"/>
    </location>
</feature>
<evidence type="ECO:0000256" key="9">
    <source>
        <dbReference type="ARBA" id="ARBA00023054"/>
    </source>
</evidence>
<dbReference type="GO" id="GO:0005178">
    <property type="term" value="F:integrin binding"/>
    <property type="evidence" value="ECO:0007669"/>
    <property type="project" value="TreeGrafter"/>
</dbReference>
<dbReference type="InterPro" id="IPR056863">
    <property type="entry name" value="LMN_ATRN_NET-like_EGF"/>
</dbReference>
<evidence type="ECO:0000313" key="28">
    <source>
        <dbReference type="Proteomes" id="UP001108240"/>
    </source>
</evidence>
<feature type="disulfide bond" evidence="22">
    <location>
        <begin position="1178"/>
        <end position="1187"/>
    </location>
</feature>
<sequence length="1861" mass="205693">MSLLSLRPPLKMGEGAHETSRSVVRMRRRLAAERKKFRAALAAVKQEHSLQGSDSALQFPSKIRITAPRLKKESRTMLLQLAALLILGAWALADVPELGDVCTEGSCYPATGDLLIGRAHQLSATSTCGLQKPEPFCIVSHLQEEKKCFVCDSRETYDESMHQVTSHRIENVVTTFAPNRLKTWWQSENGLENVTIQLNLEAEFHFTHLIMTFKTFRPAAMVIERSSDFGKTWQVYRYFAYDCETSFPFVSQGPMTKVDDVICDSRYSDIEPSTEGEAIFRVLDPVFRIDDPYSPRIQNMLKITNLRVKFTKLHTLGDNLLDSRIEIKEKYYYSVYDMVVRGNCFCYGHASECAPIDGAGEVVEGMVHGHCMCNHNTMGLNCERCQDFYHDLPWRPAEGRNTNACKKCNCNHHSDSCHFDMAVYQASGNVSGGVCDDCKHNTMGHKCEQCKPFFYQHPEKDLRDPNICESCNCDPVGSLNGGVCDPLTDVSLGLIAGQCRCKPNVEGERCDQCKQGHYGLSDDPLGCQPCTCNALGTVPGGSPCDTDSGNCYCKRLVTGRNCDQCLPQHWGLSNDMDGCRPCDCDHGGAINNNCSPETGQCQCREHMFGRRCDQVESGFYFIALDHYTYEAEDAKFGPGVTVVPRPQPQDRSPTWTGIGFVNVPEGAYLEFSIDNIPYSMEYDIIIRYEPQLPEQWEEVLMTVIRPRVITADSRCANTMPDDDNQVVSLHPGSRYVVLSRPVCFEEGLNYTVRLSLSLYSALSDVQSPYTLIDSIVLMPRCKNLDIFSGSGSEGGDMMTNSAWETFQRYRCLENSQAVVRTPMTDICRNYIFSVSAFLHQGVKACQCDPQGSLSTVCDPSGGQCQCRPNVVGRNCDKCAPATFLFGPQGCRPCDCSPEGSVHSFCHEATGQCECIPRAYGRQCDRCLPGHWGFPNCRPCTCNGHAEQCDPLTGQCLSCRDHTSGHHCERCLNGYYGDPVLGSGDHCRPCMCPDGPASGRQFSGACYKSLDSNQVFCVCNQGYKGARCEECAPGYYGNPHEVGGECRPCQCNNNIDMTDPESCDARTGACLKCLYHTESEGCNRCKLGYYGNALTQSCRKCVCNHMGTAEETCPSQGNCNCDLNSGQCQCLPNVVGLHCDQCAPDTWNMASGKGCEACDCDLNHSFSSSCNEIMGQCSCKPGFGGRTCRECRELFWGNPEVKCHACDCDPRGIAEQQCNKVTGHCVCVEGVSGPHCDTCARGYTGEFPHCERCHQCFAEWDVIVGDLTNQTHRLVQKVNTIKATGITGPYQATINNVENSANSIRNILAQNPATQPLTEIQGLLEQATALMAEINTNLNLTEETLSEISSDNNSTDTKLKSLKEEAQKLEQTVKELQGQVEFVKNSDIRGARASVTRYYEQSQMAEIRANASTIDPDNLVNQSATLRTETEDLMNQTKEEFIQRQDEFAKKLDNLAGQLETLDLSELSEKTCGSPAGSENCADSPCGGLSCVDGEGNRKCGGEGCDGLTTLAHSAWQKAKDFDMEIISAMEEVDKLSKMVSEAKVKADEAKLNAQEVLAKTNETKKRVDGSNEDLRQLIKQIRDFLTQDGADLESIEAVANEVLQMQMPTTPAQLQNLTAEIRERVGSLTEVEDILNQSAADILRAESLLEQARKARKEATDVKDTAEMVKKALQQAERAQSSVTEALKQASADIKGTQDLLVSVESETSDSELKLSNATRRLLKLESDVALLKEKALNTSTSASSTEKEAESINALAEQLKKDLDSDLKDKYSSVEEQITQKAEGVAEAKKRAEKLQKEAKNLLLQASDKLQLLKNLEKSYDENQKLLEDKANELVDLEKAVKELLQDISHKVTVYSTCLF</sequence>
<dbReference type="FunFam" id="2.10.25.10:FF:000145">
    <property type="entry name" value="Laminin subunit beta 1"/>
    <property type="match status" value="1"/>
</dbReference>
<evidence type="ECO:0000259" key="25">
    <source>
        <dbReference type="PROSITE" id="PS51116"/>
    </source>
</evidence>
<reference evidence="27" key="2">
    <citation type="submission" date="2025-09" db="UniProtKB">
        <authorList>
            <consortium name="Ensembl"/>
        </authorList>
    </citation>
    <scope>IDENTIFICATION</scope>
</reference>
<feature type="disulfide bond" evidence="22">
    <location>
        <begin position="914"/>
        <end position="923"/>
    </location>
</feature>
<comment type="subcellular location">
    <subcellularLocation>
        <location evidence="1">Secreted</location>
        <location evidence="1">Extracellular space</location>
        <location evidence="1">Extracellular matrix</location>
        <location evidence="1">Basement membrane</location>
    </subcellularLocation>
</comment>
<evidence type="ECO:0000313" key="27">
    <source>
        <dbReference type="Ensembl" id="ENSCCRP00000059759.2"/>
    </source>
</evidence>
<feature type="disulfide bond" evidence="22">
    <location>
        <begin position="603"/>
        <end position="612"/>
    </location>
</feature>
<dbReference type="FunFam" id="2.10.25.10:FF:000011">
    <property type="entry name" value="Cadherin EGF LAG seven-pass G-type receptor"/>
    <property type="match status" value="1"/>
</dbReference>
<evidence type="ECO:0000256" key="11">
    <source>
        <dbReference type="ARBA" id="ARBA00023180"/>
    </source>
</evidence>
<dbReference type="GO" id="GO:0016477">
    <property type="term" value="P:cell migration"/>
    <property type="evidence" value="ECO:0007669"/>
    <property type="project" value="TreeGrafter"/>
</dbReference>
<feature type="domain" description="Laminin EGF-like" evidence="24">
    <location>
        <begin position="1205"/>
        <end position="1251"/>
    </location>
</feature>
<dbReference type="GO" id="GO:0007411">
    <property type="term" value="P:axon guidance"/>
    <property type="evidence" value="ECO:0007669"/>
    <property type="project" value="TreeGrafter"/>
</dbReference>
<evidence type="ECO:0000256" key="22">
    <source>
        <dbReference type="PROSITE-ProRule" id="PRU00460"/>
    </source>
</evidence>
<dbReference type="PRINTS" id="PR00011">
    <property type="entry name" value="EGFLAMININ"/>
</dbReference>
<evidence type="ECO:0000256" key="20">
    <source>
        <dbReference type="ARBA" id="ARBA00083431"/>
    </source>
</evidence>
<dbReference type="SMART" id="SM00181">
    <property type="entry name" value="EGF"/>
    <property type="match status" value="8"/>
</dbReference>
<evidence type="ECO:0000259" key="26">
    <source>
        <dbReference type="PROSITE" id="PS51117"/>
    </source>
</evidence>
<keyword evidence="5" id="KW-0732">Signal</keyword>
<dbReference type="Gene3D" id="2.10.25.10">
    <property type="entry name" value="Laminin"/>
    <property type="match status" value="9"/>
</dbReference>
<keyword evidence="2" id="KW-0964">Secreted</keyword>
<dbReference type="GO" id="GO:0005606">
    <property type="term" value="C:laminin-1 complex"/>
    <property type="evidence" value="ECO:0007669"/>
    <property type="project" value="UniProtKB-ARBA"/>
</dbReference>
<protein>
    <recommendedName>
        <fullName evidence="14">Laminin subunit beta-1</fullName>
    </recommendedName>
    <alternativeName>
        <fullName evidence="17">Laminin B1 chain</fullName>
    </alternativeName>
    <alternativeName>
        <fullName evidence="15">Laminin-1 subunit beta</fullName>
    </alternativeName>
    <alternativeName>
        <fullName evidence="19">Laminin-10 subunit beta</fullName>
    </alternativeName>
    <alternativeName>
        <fullName evidence="16">Laminin-12 subunit beta</fullName>
    </alternativeName>
    <alternativeName>
        <fullName evidence="20">Laminin-2 subunit beta</fullName>
    </alternativeName>
    <alternativeName>
        <fullName evidence="18">Laminin-6 subunit beta</fullName>
    </alternativeName>
    <alternativeName>
        <fullName evidence="21">Laminin-8 subunit beta</fullName>
    </alternativeName>
</protein>
<dbReference type="GeneTree" id="ENSGT00940000156003"/>
<evidence type="ECO:0000256" key="14">
    <source>
        <dbReference type="ARBA" id="ARBA00071083"/>
    </source>
</evidence>
<dbReference type="GO" id="GO:0043259">
    <property type="term" value="C:laminin-10 complex"/>
    <property type="evidence" value="ECO:0007669"/>
    <property type="project" value="UniProtKB-ARBA"/>
</dbReference>
<evidence type="ECO:0000256" key="17">
    <source>
        <dbReference type="ARBA" id="ARBA00076920"/>
    </source>
</evidence>
<dbReference type="SMART" id="SM00180">
    <property type="entry name" value="EGF_Lam"/>
    <property type="match status" value="13"/>
</dbReference>
<evidence type="ECO:0000256" key="12">
    <source>
        <dbReference type="ARBA" id="ARBA00023292"/>
    </source>
</evidence>
<reference evidence="27" key="1">
    <citation type="submission" date="2025-08" db="UniProtKB">
        <authorList>
            <consortium name="Ensembl"/>
        </authorList>
    </citation>
    <scope>IDENTIFICATION</scope>
</reference>
<evidence type="ECO:0000256" key="13">
    <source>
        <dbReference type="ARBA" id="ARBA00065312"/>
    </source>
</evidence>
<dbReference type="InterPro" id="IPR000742">
    <property type="entry name" value="EGF"/>
</dbReference>
<dbReference type="FunFam" id="2.170.300.10:FF:000004">
    <property type="entry name" value="Laminin subunit beta 1"/>
    <property type="match status" value="1"/>
</dbReference>
<dbReference type="PROSITE" id="PS01248">
    <property type="entry name" value="EGF_LAM_1"/>
    <property type="match status" value="5"/>
</dbReference>
<feature type="disulfide bond" evidence="22">
    <location>
        <begin position="373"/>
        <end position="382"/>
    </location>
</feature>
<dbReference type="PANTHER" id="PTHR10574:SF233">
    <property type="entry name" value="LAMININ SUBUNIT BETA-1"/>
    <property type="match status" value="1"/>
</dbReference>
<dbReference type="SUPFAM" id="SSF57196">
    <property type="entry name" value="EGF/Laminin"/>
    <property type="match status" value="13"/>
</dbReference>
<evidence type="ECO:0000256" key="10">
    <source>
        <dbReference type="ARBA" id="ARBA00023157"/>
    </source>
</evidence>
<evidence type="ECO:0000256" key="23">
    <source>
        <dbReference type="SAM" id="Coils"/>
    </source>
</evidence>
<evidence type="ECO:0000256" key="8">
    <source>
        <dbReference type="ARBA" id="ARBA00022889"/>
    </source>
</evidence>
<dbReference type="GO" id="GO:0034446">
    <property type="term" value="P:substrate adhesion-dependent cell spreading"/>
    <property type="evidence" value="ECO:0007669"/>
    <property type="project" value="TreeGrafter"/>
</dbReference>
<keyword evidence="12 22" id="KW-0424">Laminin EGF-like domain</keyword>
<dbReference type="GO" id="GO:0009887">
    <property type="term" value="P:animal organ morphogenesis"/>
    <property type="evidence" value="ECO:0007669"/>
    <property type="project" value="TreeGrafter"/>
</dbReference>
<dbReference type="InterPro" id="IPR008211">
    <property type="entry name" value="Laminin_N"/>
</dbReference>
<name>A0A8C1DB02_CYPCA</name>
<dbReference type="FunFam" id="2.10.25.10:FF:000135">
    <property type="entry name" value="Laminin subunit beta 4"/>
    <property type="match status" value="2"/>
</dbReference>
<feature type="disulfide bond" evidence="22">
    <location>
        <begin position="1226"/>
        <end position="1235"/>
    </location>
</feature>
<evidence type="ECO:0000256" key="1">
    <source>
        <dbReference type="ARBA" id="ARBA00004302"/>
    </source>
</evidence>
<evidence type="ECO:0000256" key="15">
    <source>
        <dbReference type="ARBA" id="ARBA00075282"/>
    </source>
</evidence>
<evidence type="ECO:0000256" key="5">
    <source>
        <dbReference type="ARBA" id="ARBA00022729"/>
    </source>
</evidence>
<dbReference type="GO" id="GO:0070831">
    <property type="term" value="P:basement membrane assembly"/>
    <property type="evidence" value="ECO:0007669"/>
    <property type="project" value="TreeGrafter"/>
</dbReference>
<feature type="disulfide bond" evidence="22">
    <location>
        <begin position="513"/>
        <end position="527"/>
    </location>
</feature>
<feature type="domain" description="Laminin EGF-like" evidence="24">
    <location>
        <begin position="471"/>
        <end position="529"/>
    </location>
</feature>
<comment type="caution">
    <text evidence="22">Lacks conserved residue(s) required for the propagation of feature annotation.</text>
</comment>
<evidence type="ECO:0000256" key="18">
    <source>
        <dbReference type="ARBA" id="ARBA00076958"/>
    </source>
</evidence>
<dbReference type="Gene3D" id="2.170.300.10">
    <property type="entry name" value="Tie2 ligand-binding domain superfamily"/>
    <property type="match status" value="2"/>
</dbReference>
<keyword evidence="11" id="KW-0325">Glycoprotein</keyword>
<feature type="domain" description="Laminin EGF-like" evidence="24">
    <location>
        <begin position="1100"/>
        <end position="1156"/>
    </location>
</feature>
<evidence type="ECO:0000256" key="21">
    <source>
        <dbReference type="ARBA" id="ARBA00083813"/>
    </source>
</evidence>
<dbReference type="Proteomes" id="UP001108240">
    <property type="component" value="Unplaced"/>
</dbReference>
<feature type="domain" description="Laminin EGF-like" evidence="24">
    <location>
        <begin position="1157"/>
        <end position="1204"/>
    </location>
</feature>
<feature type="domain" description="Laminin N-terminal" evidence="26">
    <location>
        <begin position="103"/>
        <end position="343"/>
    </location>
</feature>
<feature type="domain" description="Laminin EGF-like" evidence="24">
    <location>
        <begin position="893"/>
        <end position="938"/>
    </location>
</feature>
<evidence type="ECO:0000256" key="4">
    <source>
        <dbReference type="ARBA" id="ARBA00022553"/>
    </source>
</evidence>
<feature type="domain" description="Laminin EGF-like" evidence="24">
    <location>
        <begin position="845"/>
        <end position="892"/>
    </location>
</feature>
<dbReference type="FunFam" id="2.10.25.10:FF:000084">
    <property type="entry name" value="Laminin subunit alpha 3"/>
    <property type="match status" value="1"/>
</dbReference>
<evidence type="ECO:0000256" key="7">
    <source>
        <dbReference type="ARBA" id="ARBA00022869"/>
    </source>
</evidence>
<feature type="disulfide bond" evidence="22">
    <location>
        <begin position="1159"/>
        <end position="1176"/>
    </location>
</feature>
<dbReference type="GO" id="GO:0005737">
    <property type="term" value="C:cytoplasm"/>
    <property type="evidence" value="ECO:0007669"/>
    <property type="project" value="UniProtKB-ARBA"/>
</dbReference>
<dbReference type="Pfam" id="PF21199">
    <property type="entry name" value="LAMININ_IV_B"/>
    <property type="match status" value="1"/>
</dbReference>
<dbReference type="PROSITE" id="PS00022">
    <property type="entry name" value="EGF_1"/>
    <property type="match status" value="1"/>
</dbReference>
<dbReference type="Pfam" id="PF24973">
    <property type="entry name" value="EGF_LMN_ATRN"/>
    <property type="match status" value="2"/>
</dbReference>
<feature type="disulfide bond" evidence="22">
    <location>
        <begin position="584"/>
        <end position="601"/>
    </location>
</feature>
<dbReference type="FunFam" id="2.10.25.10:FF:000138">
    <property type="entry name" value="Laminin subunit beta 1"/>
    <property type="match status" value="1"/>
</dbReference>
<keyword evidence="10 22" id="KW-1015">Disulfide bond</keyword>
<dbReference type="CDD" id="cd00055">
    <property type="entry name" value="EGF_Lam"/>
    <property type="match status" value="13"/>
</dbReference>
<dbReference type="PROSITE" id="PS51117">
    <property type="entry name" value="LAMININ_NTER"/>
    <property type="match status" value="1"/>
</dbReference>
<feature type="domain" description="Laminin EGF-like" evidence="24">
    <location>
        <begin position="989"/>
        <end position="1047"/>
    </location>
</feature>
<dbReference type="Ensembl" id="ENSCCRT00000064821.2">
    <property type="protein sequence ID" value="ENSCCRP00000059759.2"/>
    <property type="gene ID" value="ENSCCRG00000031694.2"/>
</dbReference>
<feature type="domain" description="Laminin EGF-like" evidence="24">
    <location>
        <begin position="939"/>
        <end position="988"/>
    </location>
</feature>
<dbReference type="FunFam" id="2.10.25.10:FF:000083">
    <property type="entry name" value="Laminin subunit alpha"/>
    <property type="match status" value="1"/>
</dbReference>
<evidence type="ECO:0000256" key="6">
    <source>
        <dbReference type="ARBA" id="ARBA00022737"/>
    </source>
</evidence>
<evidence type="ECO:0000259" key="24">
    <source>
        <dbReference type="PROSITE" id="PS50027"/>
    </source>
</evidence>
<feature type="disulfide bond" evidence="22">
    <location>
        <begin position="501"/>
        <end position="510"/>
    </location>
</feature>
<dbReference type="InterPro" id="IPR050440">
    <property type="entry name" value="Laminin/Netrin_ECM"/>
</dbReference>
<evidence type="ECO:0000256" key="3">
    <source>
        <dbReference type="ARBA" id="ARBA00022530"/>
    </source>
</evidence>
<feature type="disulfide bond" evidence="22">
    <location>
        <begin position="845"/>
        <end position="857"/>
    </location>
</feature>
<keyword evidence="7" id="KW-0084">Basement membrane</keyword>
<dbReference type="InterPro" id="IPR056558">
    <property type="entry name" value="LAMB1-4_helical"/>
</dbReference>
<feature type="disulfide bond" evidence="22">
    <location>
        <begin position="1129"/>
        <end position="1138"/>
    </location>
</feature>
<feature type="disulfide bond" evidence="22">
    <location>
        <begin position="1018"/>
        <end position="1027"/>
    </location>
</feature>
<feature type="disulfide bond" evidence="22">
    <location>
        <begin position="1205"/>
        <end position="1217"/>
    </location>
</feature>
<dbReference type="FunFam" id="2.10.25.10:FF:000101">
    <property type="entry name" value="Laminin subunit beta 1"/>
    <property type="match status" value="1"/>
</dbReference>
<feature type="disulfide bond" evidence="22">
    <location>
        <begin position="1157"/>
        <end position="1169"/>
    </location>
</feature>
<keyword evidence="9 23" id="KW-0175">Coiled coil</keyword>
<dbReference type="GO" id="GO:0150043">
    <property type="term" value="F:structural constituent of synapse-associated extracellular matrix"/>
    <property type="evidence" value="ECO:0007669"/>
    <property type="project" value="TreeGrafter"/>
</dbReference>
<dbReference type="Pfam" id="PF00055">
    <property type="entry name" value="Laminin_N"/>
    <property type="match status" value="1"/>
</dbReference>
<dbReference type="Gene3D" id="2.60.120.260">
    <property type="entry name" value="Galactose-binding domain-like"/>
    <property type="match status" value="1"/>
</dbReference>
<evidence type="ECO:0000256" key="19">
    <source>
        <dbReference type="ARBA" id="ARBA00082919"/>
    </source>
</evidence>
<dbReference type="PANTHER" id="PTHR10574">
    <property type="entry name" value="NETRIN/LAMININ-RELATED"/>
    <property type="match status" value="1"/>
</dbReference>
<dbReference type="SMART" id="SM00136">
    <property type="entry name" value="LamNT"/>
    <property type="match status" value="1"/>
</dbReference>
<feature type="domain" description="Laminin EGF-like" evidence="24">
    <location>
        <begin position="582"/>
        <end position="627"/>
    </location>
</feature>
<feature type="disulfide bond" evidence="22">
    <location>
        <begin position="553"/>
        <end position="562"/>
    </location>
</feature>
<accession>A0A8C1DB02</accession>
<dbReference type="InterPro" id="IPR013015">
    <property type="entry name" value="Laminin_IV_B"/>
</dbReference>
<feature type="disulfide bond" evidence="22">
    <location>
        <begin position="847"/>
        <end position="864"/>
    </location>
</feature>
<dbReference type="CDD" id="cd22300">
    <property type="entry name" value="cc_LAMB1_C"/>
    <property type="match status" value="1"/>
</dbReference>
<feature type="disulfide bond" evidence="22">
    <location>
        <begin position="866"/>
        <end position="875"/>
    </location>
</feature>
<feature type="coiled-coil region" evidence="23">
    <location>
        <begin position="1323"/>
        <end position="1385"/>
    </location>
</feature>
<dbReference type="OMA" id="DYQCDRE"/>
<dbReference type="FunFam" id="2.10.25.10:FF:000280">
    <property type="entry name" value="Laminin subunit beta 4"/>
    <property type="match status" value="1"/>
</dbReference>
<feature type="domain" description="Laminin EGF-like" evidence="24">
    <location>
        <begin position="530"/>
        <end position="581"/>
    </location>
</feature>
<feature type="disulfide bond" evidence="22">
    <location>
        <begin position="958"/>
        <end position="967"/>
    </location>
</feature>
<dbReference type="Pfam" id="PF23219">
    <property type="entry name" value="LAMB1"/>
    <property type="match status" value="1"/>
</dbReference>
<feature type="disulfide bond" evidence="22">
    <location>
        <begin position="895"/>
        <end position="912"/>
    </location>
</feature>
<feature type="disulfide bond" evidence="22">
    <location>
        <begin position="565"/>
        <end position="579"/>
    </location>
</feature>
<dbReference type="PROSITE" id="PS50027">
    <property type="entry name" value="EGF_LAM_2"/>
    <property type="match status" value="11"/>
</dbReference>
<keyword evidence="6" id="KW-0677">Repeat</keyword>
<dbReference type="GO" id="GO:0009888">
    <property type="term" value="P:tissue development"/>
    <property type="evidence" value="ECO:0007669"/>
    <property type="project" value="TreeGrafter"/>
</dbReference>
<dbReference type="FunFam" id="2.10.25.10:FF:000065">
    <property type="entry name" value="Laminin subunit beta 1"/>
    <property type="match status" value="1"/>
</dbReference>
<feature type="domain" description="Laminin EGF-like" evidence="24">
    <location>
        <begin position="344"/>
        <end position="407"/>
    </location>
</feature>
<dbReference type="Pfam" id="PF00053">
    <property type="entry name" value="EGF_laminin"/>
    <property type="match status" value="11"/>
</dbReference>
<keyword evidence="3" id="KW-0272">Extracellular matrix</keyword>
<dbReference type="FunFam" id="2.60.120.260:FF:000010">
    <property type="entry name" value="Laminin subunit beta 1"/>
    <property type="match status" value="1"/>
</dbReference>
<evidence type="ECO:0000256" key="16">
    <source>
        <dbReference type="ARBA" id="ARBA00075415"/>
    </source>
</evidence>
<dbReference type="PROSITE" id="PS51116">
    <property type="entry name" value="LAMININ_IVB"/>
    <property type="match status" value="1"/>
</dbReference>
<feature type="coiled-coil region" evidence="23">
    <location>
        <begin position="1635"/>
        <end position="1848"/>
    </location>
</feature>
<proteinExistence type="predicted"/>
<organism evidence="27 28">
    <name type="scientific">Cyprinus carpio carpio</name>
    <dbReference type="NCBI Taxonomy" id="630221"/>
    <lineage>
        <taxon>Eukaryota</taxon>
        <taxon>Metazoa</taxon>
        <taxon>Chordata</taxon>
        <taxon>Craniata</taxon>
        <taxon>Vertebrata</taxon>
        <taxon>Euteleostomi</taxon>
        <taxon>Actinopterygii</taxon>
        <taxon>Neopterygii</taxon>
        <taxon>Teleostei</taxon>
        <taxon>Ostariophysi</taxon>
        <taxon>Cypriniformes</taxon>
        <taxon>Cyprinidae</taxon>
        <taxon>Cyprininae</taxon>
        <taxon>Cyprinus</taxon>
    </lineage>
</organism>
<feature type="domain" description="Laminin IV type B" evidence="25">
    <location>
        <begin position="621"/>
        <end position="839"/>
    </location>
</feature>
<feature type="disulfide bond" evidence="22">
    <location>
        <begin position="893"/>
        <end position="905"/>
    </location>
</feature>
<dbReference type="FunFam" id="2.170.300.10:FF:000001">
    <property type="entry name" value="Laminin subunit beta-1"/>
    <property type="match status" value="1"/>
</dbReference>
<keyword evidence="4" id="KW-0597">Phosphoprotein</keyword>
<keyword evidence="8" id="KW-0130">Cell adhesion</keyword>
<feature type="disulfide bond" evidence="22">
    <location>
        <begin position="1207"/>
        <end position="1224"/>
    </location>
</feature>
<feature type="coiled-coil region" evidence="23">
    <location>
        <begin position="1532"/>
        <end position="1559"/>
    </location>
</feature>
<dbReference type="InterPro" id="IPR002049">
    <property type="entry name" value="LE_dom"/>
</dbReference>
<keyword evidence="28" id="KW-1185">Reference proteome</keyword>
<dbReference type="FunFam" id="2.10.25.10:FF:000130">
    <property type="entry name" value="Laminin subunit beta 1"/>
    <property type="match status" value="1"/>
</dbReference>
<evidence type="ECO:0000256" key="2">
    <source>
        <dbReference type="ARBA" id="ARBA00022525"/>
    </source>
</evidence>
<comment type="subunit">
    <text evidence="13">Laminin is a complex glycoprotein, consisting of three different polypeptide chains (alpha, beta, gamma), which are bound to each other by disulfide bonds into a cross-shaped molecule comprising one long and three short arms with globules at each end. Beta-1 is a subunit of laminin-1 (laminin-111 or EHS laminin), laminin-2 (laminin-211 or merosin), laminin-6 (laminin-311 or K-laminin), laminin-8 (laminin-411), laminin-10 (laminin-511) and laminin-12 (laminin-213). Interacts with ITGB1.</text>
</comment>